<feature type="domain" description="K Homology" evidence="4">
    <location>
        <begin position="50"/>
        <end position="123"/>
    </location>
</feature>
<dbReference type="Pfam" id="PF00013">
    <property type="entry name" value="KH_1"/>
    <property type="match status" value="3"/>
</dbReference>
<evidence type="ECO:0000313" key="6">
    <source>
        <dbReference type="RefSeq" id="XP_015084361.1"/>
    </source>
</evidence>
<proteinExistence type="predicted"/>
<dbReference type="Proteomes" id="UP000694930">
    <property type="component" value="Chromosome 8"/>
</dbReference>
<keyword evidence="1" id="KW-0677">Repeat</keyword>
<dbReference type="InterPro" id="IPR004088">
    <property type="entry name" value="KH_dom_type_1"/>
</dbReference>
<dbReference type="SMART" id="SM00322">
    <property type="entry name" value="KH"/>
    <property type="match status" value="3"/>
</dbReference>
<dbReference type="Gene3D" id="3.30.1370.10">
    <property type="entry name" value="K Homology domain, type 1"/>
    <property type="match status" value="1"/>
</dbReference>
<evidence type="ECO:0000256" key="3">
    <source>
        <dbReference type="SAM" id="MobiDB-lite"/>
    </source>
</evidence>
<dbReference type="SUPFAM" id="SSF54791">
    <property type="entry name" value="Eukaryotic type KH-domain (KH-domain type I)"/>
    <property type="match status" value="3"/>
</dbReference>
<dbReference type="CDD" id="cd22459">
    <property type="entry name" value="KH-I_PEPPER_rpt1_like"/>
    <property type="match status" value="1"/>
</dbReference>
<dbReference type="InterPro" id="IPR036612">
    <property type="entry name" value="KH_dom_type_1_sf"/>
</dbReference>
<evidence type="ECO:0000256" key="2">
    <source>
        <dbReference type="PROSITE-ProRule" id="PRU00117"/>
    </source>
</evidence>
<feature type="compositionally biased region" description="Low complexity" evidence="3">
    <location>
        <begin position="365"/>
        <end position="379"/>
    </location>
</feature>
<feature type="domain" description="K Homology" evidence="4">
    <location>
        <begin position="138"/>
        <end position="213"/>
    </location>
</feature>
<evidence type="ECO:0000259" key="4">
    <source>
        <dbReference type="SMART" id="SM00322"/>
    </source>
</evidence>
<dbReference type="CDD" id="cd22460">
    <property type="entry name" value="KH-I_PEPPER_rpt2_like"/>
    <property type="match status" value="1"/>
</dbReference>
<protein>
    <submittedName>
        <fullName evidence="6">RNA-binding KH domain-containing protein PEPPER-like</fullName>
    </submittedName>
</protein>
<dbReference type="PROSITE" id="PS50084">
    <property type="entry name" value="KH_TYPE_1"/>
    <property type="match status" value="3"/>
</dbReference>
<reference evidence="6" key="2">
    <citation type="submission" date="2025-08" db="UniProtKB">
        <authorList>
            <consortium name="RefSeq"/>
        </authorList>
    </citation>
    <scope>IDENTIFICATION</scope>
</reference>
<dbReference type="RefSeq" id="XP_015084361.1">
    <property type="nucleotide sequence ID" value="XM_015228875.1"/>
</dbReference>
<name>A0ABM1HEE7_SOLPN</name>
<keyword evidence="2" id="KW-0694">RNA-binding</keyword>
<dbReference type="Gene3D" id="3.30.310.210">
    <property type="match status" value="1"/>
</dbReference>
<organism evidence="5 6">
    <name type="scientific">Solanum pennellii</name>
    <name type="common">Tomato</name>
    <name type="synonym">Lycopersicon pennellii</name>
    <dbReference type="NCBI Taxonomy" id="28526"/>
    <lineage>
        <taxon>Eukaryota</taxon>
        <taxon>Viridiplantae</taxon>
        <taxon>Streptophyta</taxon>
        <taxon>Embryophyta</taxon>
        <taxon>Tracheophyta</taxon>
        <taxon>Spermatophyta</taxon>
        <taxon>Magnoliopsida</taxon>
        <taxon>eudicotyledons</taxon>
        <taxon>Gunneridae</taxon>
        <taxon>Pentapetalae</taxon>
        <taxon>asterids</taxon>
        <taxon>lamiids</taxon>
        <taxon>Solanales</taxon>
        <taxon>Solanaceae</taxon>
        <taxon>Solanoideae</taxon>
        <taxon>Solaneae</taxon>
        <taxon>Solanum</taxon>
        <taxon>Solanum subgen. Lycopersicon</taxon>
    </lineage>
</organism>
<keyword evidence="5" id="KW-1185">Reference proteome</keyword>
<accession>A0ABM1HEE7</accession>
<reference evidence="5" key="1">
    <citation type="journal article" date="2014" name="Nat. Genet.">
        <title>The genome of the stress-tolerant wild tomato species Solanum pennellii.</title>
        <authorList>
            <person name="Bolger A."/>
            <person name="Scossa F."/>
            <person name="Bolger M.E."/>
            <person name="Lanz C."/>
            <person name="Maumus F."/>
            <person name="Tohge T."/>
            <person name="Quesneville H."/>
            <person name="Alseekh S."/>
            <person name="Sorensen I."/>
            <person name="Lichtenstein G."/>
            <person name="Fich E.A."/>
            <person name="Conte M."/>
            <person name="Keller H."/>
            <person name="Schneeberger K."/>
            <person name="Schwacke R."/>
            <person name="Ofner I."/>
            <person name="Vrebalov J."/>
            <person name="Xu Y."/>
            <person name="Osorio S."/>
            <person name="Aflitos S.A."/>
            <person name="Schijlen E."/>
            <person name="Jimenez-Gomez J.M."/>
            <person name="Ryngajllo M."/>
            <person name="Kimura S."/>
            <person name="Kumar R."/>
            <person name="Koenig D."/>
            <person name="Headland L.R."/>
            <person name="Maloof J.N."/>
            <person name="Sinha N."/>
            <person name="van Ham R.C."/>
            <person name="Lankhorst R.K."/>
            <person name="Mao L."/>
            <person name="Vogel A."/>
            <person name="Arsova B."/>
            <person name="Panstruga R."/>
            <person name="Fei Z."/>
            <person name="Rose J.K."/>
            <person name="Zamir D."/>
            <person name="Carrari F."/>
            <person name="Giovannoni J.J."/>
            <person name="Weigel D."/>
            <person name="Usadel B."/>
            <person name="Fernie A.R."/>
        </authorList>
    </citation>
    <scope>NUCLEOTIDE SEQUENCE [LARGE SCALE GENOMIC DNA]</scope>
    <source>
        <strain evidence="5">cv. LA0716</strain>
    </source>
</reference>
<evidence type="ECO:0000256" key="1">
    <source>
        <dbReference type="ARBA" id="ARBA00022737"/>
    </source>
</evidence>
<dbReference type="PANTHER" id="PTHR10288">
    <property type="entry name" value="KH DOMAIN CONTAINING RNA BINDING PROTEIN"/>
    <property type="match status" value="1"/>
</dbReference>
<sequence>MVYSTVTSSLFAPAICASSSVPPPPPESLAVKSGSVATGESVQKWPGWPGDNVFKLVVPIAKVGGIIGRRGEVVKRMCKETGASIRVLEGPVGNADQIVLISGRENPDAEVSPAMDAAIRIFKCVAGLNNDDPGAVAAFVSSKLLVASAQAIHLIGKNGSTINSIQERSGAVLRVLPADNVALCVTKDDRIIEIHGEGPKVLNAFDAVVKLLRKFLVHHSMIPIFEKMYQPSRPASAAVSDYQDPYLLDHGTAVDSKTPRSTLPRYGQDIVTKITKVMQVPLGYAEEIIGAEGCNIAYIRRTSGATLTVQGSRVPEEITIEIKGTSSEVKAAEQLIQEFIDNHQEPAPRMYGTGEPEFGSFSRYGDPYSSSSSFPPQSFEGYGSSFPPQSFEGYGSSSLGGGYNSYRY</sequence>
<feature type="domain" description="K Homology" evidence="4">
    <location>
        <begin position="272"/>
        <end position="341"/>
    </location>
</feature>
<gene>
    <name evidence="6" type="primary">LOC107027809</name>
</gene>
<dbReference type="GeneID" id="107027809"/>
<feature type="region of interest" description="Disordered" evidence="3">
    <location>
        <begin position="365"/>
        <end position="385"/>
    </location>
</feature>
<evidence type="ECO:0000313" key="5">
    <source>
        <dbReference type="Proteomes" id="UP000694930"/>
    </source>
</evidence>
<dbReference type="InterPro" id="IPR004087">
    <property type="entry name" value="KH_dom"/>
</dbReference>